<evidence type="ECO:0000313" key="2">
    <source>
        <dbReference type="EMBL" id="QFR49990.1"/>
    </source>
</evidence>
<reference evidence="2 3" key="1">
    <citation type="submission" date="2019-09" db="EMBL/GenBank/DDBJ databases">
        <title>Sulfurimonas gotlandica sp. nov., a chemoautotrophic and psychrotolerant epsilonproteobacterium isolated from a pelagic redoxcline, and an emended description of the genus Sulfurimonas.</title>
        <authorList>
            <person name="Wang S."/>
            <person name="Jiang L."/>
            <person name="Shao S."/>
        </authorList>
    </citation>
    <scope>NUCLEOTIDE SEQUENCE [LARGE SCALE GENOMIC DNA]</scope>
    <source>
        <strain evidence="2 3">GYSZ_1</strain>
    </source>
</reference>
<dbReference type="KEGG" id="sulg:FJR48_09740"/>
<sequence length="324" mass="36066">MIGEKMKKSLLYAFIVLSVTINAQVIPTVNSKGGAMVLPEGKFKMLIKNISFDKDTMYKGTNEVYNQQGLDASANITLFGLVYGVSKNMDLKVIVPYKRLSADATLPNTYAAMKFPVKIDNKGLGDIIVMGRYKLVSMKDKGYAISIGAGVKLPTGSSDEKFEKGPPSNPNMTTPMPTQLGTGSAEYKLELGFSKMLMPNMRIDAHTMYTYRPDAKHDYDFGDELSYDLGINYAVLKSLNLGIEYNGKYNTDTDSGTDPEPVNPFPFKSFSGTIGYITPQIQWLPFDKPKIHVDFGVSLLTHYNASVYQPLEKQRYIFMVGYLF</sequence>
<dbReference type="InterPro" id="IPR025737">
    <property type="entry name" value="FApF"/>
</dbReference>
<proteinExistence type="predicted"/>
<accession>A0A5P8P369</accession>
<gene>
    <name evidence="2" type="ORF">FJR48_09740</name>
</gene>
<organism evidence="2 3">
    <name type="scientific">Sulfurimonas lithotrophica</name>
    <dbReference type="NCBI Taxonomy" id="2590022"/>
    <lineage>
        <taxon>Bacteria</taxon>
        <taxon>Pseudomonadati</taxon>
        <taxon>Campylobacterota</taxon>
        <taxon>Epsilonproteobacteria</taxon>
        <taxon>Campylobacterales</taxon>
        <taxon>Sulfurimonadaceae</taxon>
        <taxon>Sulfurimonas</taxon>
    </lineage>
</organism>
<feature type="region of interest" description="Disordered" evidence="1">
    <location>
        <begin position="156"/>
        <end position="178"/>
    </location>
</feature>
<keyword evidence="3" id="KW-1185">Reference proteome</keyword>
<dbReference type="OrthoDB" id="5332853at2"/>
<evidence type="ECO:0000313" key="3">
    <source>
        <dbReference type="Proteomes" id="UP000326944"/>
    </source>
</evidence>
<protein>
    <submittedName>
        <fullName evidence="2">Transporter</fullName>
    </submittedName>
</protein>
<name>A0A5P8P369_9BACT</name>
<dbReference type="AlphaFoldDB" id="A0A5P8P369"/>
<dbReference type="EMBL" id="CP043617">
    <property type="protein sequence ID" value="QFR49990.1"/>
    <property type="molecule type" value="Genomic_DNA"/>
</dbReference>
<dbReference type="Pfam" id="PF13557">
    <property type="entry name" value="Phenol_MetA_deg"/>
    <property type="match status" value="1"/>
</dbReference>
<dbReference type="Proteomes" id="UP000326944">
    <property type="component" value="Chromosome"/>
</dbReference>
<evidence type="ECO:0000256" key="1">
    <source>
        <dbReference type="SAM" id="MobiDB-lite"/>
    </source>
</evidence>